<dbReference type="PANTHER" id="PTHR43606">
    <property type="entry name" value="PHOSPHATASE, PUTATIVE (AFU_ORTHOLOGUE AFUA_6G08710)-RELATED"/>
    <property type="match status" value="1"/>
</dbReference>
<dbReference type="InterPro" id="IPR029052">
    <property type="entry name" value="Metallo-depent_PP-like"/>
</dbReference>
<feature type="chain" id="PRO_5045232822" evidence="1">
    <location>
        <begin position="35"/>
        <end position="527"/>
    </location>
</feature>
<dbReference type="InterPro" id="IPR018946">
    <property type="entry name" value="PhoD-like_MPP"/>
</dbReference>
<dbReference type="Pfam" id="PF16655">
    <property type="entry name" value="PhoD_N"/>
    <property type="match status" value="1"/>
</dbReference>
<dbReference type="Proteomes" id="UP001317870">
    <property type="component" value="Chromosome"/>
</dbReference>
<feature type="domain" description="PhoD-like phosphatase metallophosphatase" evidence="2">
    <location>
        <begin position="158"/>
        <end position="509"/>
    </location>
</feature>
<evidence type="ECO:0000259" key="2">
    <source>
        <dbReference type="Pfam" id="PF09423"/>
    </source>
</evidence>
<evidence type="ECO:0000313" key="5">
    <source>
        <dbReference type="Proteomes" id="UP001317870"/>
    </source>
</evidence>
<name>A0ABM8D2A3_9NOCA</name>
<keyword evidence="1" id="KW-0732">Signal</keyword>
<protein>
    <submittedName>
        <fullName evidence="4">Phosphodiesterase/alkaline phosphatase</fullName>
    </submittedName>
</protein>
<dbReference type="EMBL" id="AP026978">
    <property type="protein sequence ID" value="BDU01473.1"/>
    <property type="molecule type" value="Genomic_DNA"/>
</dbReference>
<accession>A0ABM8D2A3</accession>
<gene>
    <name evidence="4" type="ORF">IFM12276_45010</name>
</gene>
<evidence type="ECO:0000256" key="1">
    <source>
        <dbReference type="SAM" id="SignalP"/>
    </source>
</evidence>
<dbReference type="InterPro" id="IPR006311">
    <property type="entry name" value="TAT_signal"/>
</dbReference>
<organism evidence="4 5">
    <name type="scientific">Nocardia sputorum</name>
    <dbReference type="NCBI Taxonomy" id="2984338"/>
    <lineage>
        <taxon>Bacteria</taxon>
        <taxon>Bacillati</taxon>
        <taxon>Actinomycetota</taxon>
        <taxon>Actinomycetes</taxon>
        <taxon>Mycobacteriales</taxon>
        <taxon>Nocardiaceae</taxon>
        <taxon>Nocardia</taxon>
    </lineage>
</organism>
<dbReference type="InterPro" id="IPR032093">
    <property type="entry name" value="PhoD_N"/>
</dbReference>
<feature type="domain" description="Phospholipase D N-terminal" evidence="3">
    <location>
        <begin position="53"/>
        <end position="142"/>
    </location>
</feature>
<dbReference type="SUPFAM" id="SSF56300">
    <property type="entry name" value="Metallo-dependent phosphatases"/>
    <property type="match status" value="1"/>
</dbReference>
<evidence type="ECO:0000313" key="4">
    <source>
        <dbReference type="EMBL" id="BDU01473.1"/>
    </source>
</evidence>
<sequence>MRQGCLMSGSASGPSRRTVLRASALGLVAAPALAACSPDSGPALVRPRPVLTHGVAVGDPRPDGALIWARADRPATLIVETAATESFSDAKRFTGPLLTPDSDGTGRVRVDGLPAGQQVHYRVTLRGEDGATSEPVTGVFRTAPTAAADIRLQWSGDVAGQGYGINPEVGGMKIFAAMAARDPHLFLHSGDSIYADGPLQQSVTLPDGRIWRNVVSEAKSAVAQTLDQFRGNYAYNLTDENYRRFNRSVAQVVQWDDHETVNNWYPGGLVAESKGYTERRMDTLATRSWQAFHEWMPLEPREAVDGRLYRKIAYGPLLDVFVLDMRANKDTNNANNGPDGRILGPAQTKWLIDSLRESTATWKIIANDLPLGLIVPDGEQKNATAYEGPANGDPGAPSGREREIAQVLSSIRAHKVTDVVWLTADVHYTAAHRYSPERAAFTDFDEFWEFVSGPLNAGAFGPNQLDGTFGPEAVFVHAPPVQNSSPLDAFQHFGEVRIDGKSRELTVDLCDAAGSVLFSKSLAPASR</sequence>
<keyword evidence="5" id="KW-1185">Reference proteome</keyword>
<dbReference type="CDD" id="cd07389">
    <property type="entry name" value="MPP_PhoD"/>
    <property type="match status" value="1"/>
</dbReference>
<dbReference type="PROSITE" id="PS51318">
    <property type="entry name" value="TAT"/>
    <property type="match status" value="1"/>
</dbReference>
<reference evidence="4 5" key="1">
    <citation type="submission" date="2022-11" db="EMBL/GenBank/DDBJ databases">
        <title>Genome Sequencing of Nocardia sp. ON39_IFM12276 and assembly.</title>
        <authorList>
            <person name="Shimojima M."/>
            <person name="Toyokawa M."/>
            <person name="Uesaka K."/>
        </authorList>
    </citation>
    <scope>NUCLEOTIDE SEQUENCE [LARGE SCALE GENOMIC DNA]</scope>
    <source>
        <strain evidence="4 5">IFM 12276</strain>
    </source>
</reference>
<dbReference type="PANTHER" id="PTHR43606:SF1">
    <property type="entry name" value="PHOD-LIKE PHOSPHATASE METALLOPHOSPHATASE DOMAIN-CONTAINING PROTEIN"/>
    <property type="match status" value="1"/>
</dbReference>
<proteinExistence type="predicted"/>
<dbReference type="InterPro" id="IPR038607">
    <property type="entry name" value="PhoD-like_sf"/>
</dbReference>
<dbReference type="Gene3D" id="3.60.21.70">
    <property type="entry name" value="PhoD-like phosphatase"/>
    <property type="match status" value="1"/>
</dbReference>
<evidence type="ECO:0000259" key="3">
    <source>
        <dbReference type="Pfam" id="PF16655"/>
    </source>
</evidence>
<dbReference type="Pfam" id="PF09423">
    <property type="entry name" value="PhoD"/>
    <property type="match status" value="1"/>
</dbReference>
<dbReference type="InterPro" id="IPR052900">
    <property type="entry name" value="Phospholipid_Metab_Enz"/>
</dbReference>
<feature type="signal peptide" evidence="1">
    <location>
        <begin position="1"/>
        <end position="34"/>
    </location>
</feature>
<dbReference type="Gene3D" id="2.60.40.380">
    <property type="entry name" value="Purple acid phosphatase-like, N-terminal"/>
    <property type="match status" value="1"/>
</dbReference>